<keyword evidence="3" id="KW-0804">Transcription</keyword>
<dbReference type="PANTHER" id="PTHR33204:SF37">
    <property type="entry name" value="HTH-TYPE TRANSCRIPTIONAL REGULATOR YODB"/>
    <property type="match status" value="1"/>
</dbReference>
<keyword evidence="7" id="KW-1185">Reference proteome</keyword>
<dbReference type="EMBL" id="JADBGI010000013">
    <property type="protein sequence ID" value="MBE3000209.1"/>
    <property type="molecule type" value="Genomic_DNA"/>
</dbReference>
<evidence type="ECO:0000256" key="1">
    <source>
        <dbReference type="ARBA" id="ARBA00023015"/>
    </source>
</evidence>
<comment type="caution">
    <text evidence="6">The sequence shown here is derived from an EMBL/GenBank/DDBJ whole genome shotgun (WGS) entry which is preliminary data.</text>
</comment>
<feature type="domain" description="HTH hxlR-type" evidence="5">
    <location>
        <begin position="25"/>
        <end position="123"/>
    </location>
</feature>
<feature type="compositionally biased region" description="Basic and acidic residues" evidence="4">
    <location>
        <begin position="120"/>
        <end position="134"/>
    </location>
</feature>
<accession>A0ABR9P8P2</accession>
<evidence type="ECO:0000313" key="6">
    <source>
        <dbReference type="EMBL" id="MBE3000209.1"/>
    </source>
</evidence>
<dbReference type="PROSITE" id="PS51118">
    <property type="entry name" value="HTH_HXLR"/>
    <property type="match status" value="1"/>
</dbReference>
<name>A0ABR9P8P2_9ACTN</name>
<protein>
    <submittedName>
        <fullName evidence="6">Helix-turn-helix transcriptional regulator</fullName>
    </submittedName>
</protein>
<proteinExistence type="predicted"/>
<dbReference type="InterPro" id="IPR002577">
    <property type="entry name" value="HTH_HxlR"/>
</dbReference>
<gene>
    <name evidence="6" type="ORF">IDM40_16090</name>
</gene>
<dbReference type="Pfam" id="PF01638">
    <property type="entry name" value="HxlR"/>
    <property type="match status" value="1"/>
</dbReference>
<evidence type="ECO:0000256" key="4">
    <source>
        <dbReference type="SAM" id="MobiDB-lite"/>
    </source>
</evidence>
<feature type="compositionally biased region" description="Low complexity" evidence="4">
    <location>
        <begin position="135"/>
        <end position="150"/>
    </location>
</feature>
<sequence length="150" mass="16255">MDTPPASRATERDRLIAADLFSGECTSRHLLSHVTSKWGVLVLVALHEGDRRWSELVRTIEGISEKMLAQTLRTLEGDGLVLRDARPVVPPYVVYRLTDAGREAADLLLPLLHWVGERTAEAEREPEAAEKSGAAEEAGSASPSGGTEEG</sequence>
<dbReference type="PANTHER" id="PTHR33204">
    <property type="entry name" value="TRANSCRIPTIONAL REGULATOR, MARR FAMILY"/>
    <property type="match status" value="1"/>
</dbReference>
<dbReference type="RefSeq" id="WP_193122819.1">
    <property type="nucleotide sequence ID" value="NZ_JADBGI010000013.1"/>
</dbReference>
<keyword evidence="2" id="KW-0238">DNA-binding</keyword>
<dbReference type="SUPFAM" id="SSF46785">
    <property type="entry name" value="Winged helix' DNA-binding domain"/>
    <property type="match status" value="1"/>
</dbReference>
<evidence type="ECO:0000259" key="5">
    <source>
        <dbReference type="PROSITE" id="PS51118"/>
    </source>
</evidence>
<feature type="region of interest" description="Disordered" evidence="4">
    <location>
        <begin position="120"/>
        <end position="150"/>
    </location>
</feature>
<reference evidence="6 7" key="1">
    <citation type="submission" date="2020-09" db="EMBL/GenBank/DDBJ databases">
        <title>Diversity and distribution of actinomycetes associated with coral in the coast of Hainan.</title>
        <authorList>
            <person name="Li F."/>
        </authorList>
    </citation>
    <scope>NUCLEOTIDE SEQUENCE [LARGE SCALE GENOMIC DNA]</scope>
    <source>
        <strain evidence="6 7">HNM0947</strain>
    </source>
</reference>
<dbReference type="Proteomes" id="UP000806528">
    <property type="component" value="Unassembled WGS sequence"/>
</dbReference>
<evidence type="ECO:0000256" key="3">
    <source>
        <dbReference type="ARBA" id="ARBA00023163"/>
    </source>
</evidence>
<evidence type="ECO:0000256" key="2">
    <source>
        <dbReference type="ARBA" id="ARBA00023125"/>
    </source>
</evidence>
<dbReference type="InterPro" id="IPR036388">
    <property type="entry name" value="WH-like_DNA-bd_sf"/>
</dbReference>
<keyword evidence="1" id="KW-0805">Transcription regulation</keyword>
<organism evidence="6 7">
    <name type="scientific">Nocardiopsis coralli</name>
    <dbReference type="NCBI Taxonomy" id="2772213"/>
    <lineage>
        <taxon>Bacteria</taxon>
        <taxon>Bacillati</taxon>
        <taxon>Actinomycetota</taxon>
        <taxon>Actinomycetes</taxon>
        <taxon>Streptosporangiales</taxon>
        <taxon>Nocardiopsidaceae</taxon>
        <taxon>Nocardiopsis</taxon>
    </lineage>
</organism>
<dbReference type="InterPro" id="IPR036390">
    <property type="entry name" value="WH_DNA-bd_sf"/>
</dbReference>
<dbReference type="Gene3D" id="1.10.10.10">
    <property type="entry name" value="Winged helix-like DNA-binding domain superfamily/Winged helix DNA-binding domain"/>
    <property type="match status" value="1"/>
</dbReference>
<evidence type="ECO:0000313" key="7">
    <source>
        <dbReference type="Proteomes" id="UP000806528"/>
    </source>
</evidence>